<dbReference type="PANTHER" id="PTHR30313:SF2">
    <property type="entry name" value="DNA PRIMASE"/>
    <property type="match status" value="1"/>
</dbReference>
<keyword evidence="1" id="KW-0479">Metal-binding</keyword>
<dbReference type="InterPro" id="IPR036977">
    <property type="entry name" value="DNA_primase_Znf_CHC2"/>
</dbReference>
<dbReference type="GO" id="GO:0003899">
    <property type="term" value="F:DNA-directed RNA polymerase activity"/>
    <property type="evidence" value="ECO:0007669"/>
    <property type="project" value="InterPro"/>
</dbReference>
<dbReference type="PANTHER" id="PTHR30313">
    <property type="entry name" value="DNA PRIMASE"/>
    <property type="match status" value="1"/>
</dbReference>
<dbReference type="OrthoDB" id="8536512at2"/>
<evidence type="ECO:0000256" key="2">
    <source>
        <dbReference type="ARBA" id="ARBA00022771"/>
    </source>
</evidence>
<evidence type="ECO:0000256" key="3">
    <source>
        <dbReference type="ARBA" id="ARBA00022833"/>
    </source>
</evidence>
<evidence type="ECO:0000256" key="4">
    <source>
        <dbReference type="SAM" id="MobiDB-lite"/>
    </source>
</evidence>
<reference evidence="6 7" key="1">
    <citation type="journal article" date="2006" name="Int. J. Syst. Evol. Microbiol.">
        <title>Chryseobacterium hispanicum sp. nov., isolated from the drinking water distribution system of Sevilla, Spain.</title>
        <authorList>
            <person name="Gallego V."/>
            <person name="Garcia M.T."/>
            <person name="Ventosa A."/>
        </authorList>
    </citation>
    <scope>NUCLEOTIDE SEQUENCE [LARGE SCALE GENOMIC DNA]</scope>
    <source>
        <strain evidence="6 7">KCTC 22104</strain>
    </source>
</reference>
<evidence type="ECO:0000313" key="6">
    <source>
        <dbReference type="EMBL" id="REC66227.1"/>
    </source>
</evidence>
<evidence type="ECO:0000256" key="1">
    <source>
        <dbReference type="ARBA" id="ARBA00022723"/>
    </source>
</evidence>
<dbReference type="InterPro" id="IPR050219">
    <property type="entry name" value="DnaG_primase"/>
</dbReference>
<dbReference type="SUPFAM" id="SSF57783">
    <property type="entry name" value="Zinc beta-ribbon"/>
    <property type="match status" value="1"/>
</dbReference>
<gene>
    <name evidence="6" type="ORF">DRF58_16960</name>
</gene>
<dbReference type="Pfam" id="PF13155">
    <property type="entry name" value="Toprim_2"/>
    <property type="match status" value="1"/>
</dbReference>
<dbReference type="EMBL" id="QNUG01000065">
    <property type="protein sequence ID" value="REC66227.1"/>
    <property type="molecule type" value="Genomic_DNA"/>
</dbReference>
<dbReference type="InterPro" id="IPR002694">
    <property type="entry name" value="Znf_CHC2"/>
</dbReference>
<keyword evidence="2" id="KW-0863">Zinc-finger</keyword>
<organism evidence="6 7">
    <name type="scientific">Epilithonimonas hispanica</name>
    <dbReference type="NCBI Taxonomy" id="358687"/>
    <lineage>
        <taxon>Bacteria</taxon>
        <taxon>Pseudomonadati</taxon>
        <taxon>Bacteroidota</taxon>
        <taxon>Flavobacteriia</taxon>
        <taxon>Flavobacteriales</taxon>
        <taxon>Weeksellaceae</taxon>
        <taxon>Chryseobacterium group</taxon>
        <taxon>Epilithonimonas</taxon>
    </lineage>
</organism>
<dbReference type="Proteomes" id="UP000256326">
    <property type="component" value="Unassembled WGS sequence"/>
</dbReference>
<dbReference type="Gene3D" id="3.90.580.10">
    <property type="entry name" value="Zinc finger, CHC2-type domain"/>
    <property type="match status" value="1"/>
</dbReference>
<keyword evidence="7" id="KW-1185">Reference proteome</keyword>
<dbReference type="Pfam" id="PF01807">
    <property type="entry name" value="Zn_ribbon_DnaG"/>
    <property type="match status" value="1"/>
</dbReference>
<accession>A0A3D9CKG9</accession>
<dbReference type="Gene3D" id="3.40.1360.10">
    <property type="match status" value="1"/>
</dbReference>
<feature type="region of interest" description="Disordered" evidence="4">
    <location>
        <begin position="289"/>
        <end position="309"/>
    </location>
</feature>
<protein>
    <recommendedName>
        <fullName evidence="5">Zinc finger CHC2-type domain-containing protein</fullName>
    </recommendedName>
</protein>
<name>A0A3D9CKG9_9FLAO</name>
<dbReference type="AlphaFoldDB" id="A0A3D9CKG9"/>
<dbReference type="GO" id="GO:0003677">
    <property type="term" value="F:DNA binding"/>
    <property type="evidence" value="ECO:0007669"/>
    <property type="project" value="InterPro"/>
</dbReference>
<dbReference type="GO" id="GO:0005737">
    <property type="term" value="C:cytoplasm"/>
    <property type="evidence" value="ECO:0007669"/>
    <property type="project" value="TreeGrafter"/>
</dbReference>
<evidence type="ECO:0000313" key="7">
    <source>
        <dbReference type="Proteomes" id="UP000256326"/>
    </source>
</evidence>
<keyword evidence="3" id="KW-0862">Zinc</keyword>
<dbReference type="RefSeq" id="WP_116037080.1">
    <property type="nucleotide sequence ID" value="NZ_JBHLVV010000046.1"/>
</dbReference>
<dbReference type="GO" id="GO:0006269">
    <property type="term" value="P:DNA replication, synthesis of primer"/>
    <property type="evidence" value="ECO:0007669"/>
    <property type="project" value="TreeGrafter"/>
</dbReference>
<feature type="domain" description="Zinc finger CHC2-type" evidence="5">
    <location>
        <begin position="31"/>
        <end position="87"/>
    </location>
</feature>
<proteinExistence type="predicted"/>
<feature type="compositionally biased region" description="Polar residues" evidence="4">
    <location>
        <begin position="299"/>
        <end position="309"/>
    </location>
</feature>
<sequence length="309" mass="35758">MNAKEINKISIKNFLMELNIHPVKDRGYYGLYCSPFRDEHNASMKVDYEKNLWMDYGANIGGTLIDLVMQIEKCDARKAISLFQQNEKLNNKGDFSFHGKKAAQNERTPAFIIQNIQEINNPALINYLLERGINVNIAKQHCKEINYLVNDKNYFAIGFQNDIHGYELRNKYFKGCTSKAPATNNISNDVCKVFEGFTDYLSYLTLKKTFHLKESSVILNSISNLEKAKIFIDSHNTIITYLDNDEAGQKATAYLKSFCKNLIDKSSYYSDHKDLNDYLKSKNNLKNNFANDVDENRNPEQANTYRRKR</sequence>
<dbReference type="SUPFAM" id="SSF56731">
    <property type="entry name" value="DNA primase core"/>
    <property type="match status" value="1"/>
</dbReference>
<dbReference type="GO" id="GO:0008270">
    <property type="term" value="F:zinc ion binding"/>
    <property type="evidence" value="ECO:0007669"/>
    <property type="project" value="UniProtKB-KW"/>
</dbReference>
<comment type="caution">
    <text evidence="6">The sequence shown here is derived from an EMBL/GenBank/DDBJ whole genome shotgun (WGS) entry which is preliminary data.</text>
</comment>
<evidence type="ECO:0000259" key="5">
    <source>
        <dbReference type="Pfam" id="PF01807"/>
    </source>
</evidence>